<reference evidence="1" key="1">
    <citation type="submission" date="2020-11" db="EMBL/GenBank/DDBJ databases">
        <authorList>
            <person name="Tran Van P."/>
        </authorList>
    </citation>
    <scope>NUCLEOTIDE SEQUENCE</scope>
</reference>
<dbReference type="EMBL" id="OA572179">
    <property type="protein sequence ID" value="CAD7204367.1"/>
    <property type="molecule type" value="Genomic_DNA"/>
</dbReference>
<name>A0A7R8ZC74_TIMDO</name>
<accession>A0A7R8ZC74</accession>
<gene>
    <name evidence="1" type="ORF">TDIB3V08_LOCUS10526</name>
</gene>
<evidence type="ECO:0000313" key="1">
    <source>
        <dbReference type="EMBL" id="CAD7204367.1"/>
    </source>
</evidence>
<organism evidence="1">
    <name type="scientific">Timema douglasi</name>
    <name type="common">Walking stick</name>
    <dbReference type="NCBI Taxonomy" id="61478"/>
    <lineage>
        <taxon>Eukaryota</taxon>
        <taxon>Metazoa</taxon>
        <taxon>Ecdysozoa</taxon>
        <taxon>Arthropoda</taxon>
        <taxon>Hexapoda</taxon>
        <taxon>Insecta</taxon>
        <taxon>Pterygota</taxon>
        <taxon>Neoptera</taxon>
        <taxon>Polyneoptera</taxon>
        <taxon>Phasmatodea</taxon>
        <taxon>Timematodea</taxon>
        <taxon>Timematoidea</taxon>
        <taxon>Timematidae</taxon>
        <taxon>Timema</taxon>
    </lineage>
</organism>
<proteinExistence type="predicted"/>
<dbReference type="AlphaFoldDB" id="A0A7R8ZC74"/>
<protein>
    <submittedName>
        <fullName evidence="1">Uncharacterized protein</fullName>
    </submittedName>
</protein>
<sequence>MVGFIDIEIIRKLSSREVVLNLTRIGTLHDLCGYWCLAQDEAGQLSERVPGVELSWKFHGVQVLLRSKGLPGFLELVAAIPGALSLGTIGMSHPKHPDHFTYIQWWIKGVADLARALGATGQPLYLSSALAPAAPTTLPTGWTAPKRRLQMHQTQLEEWQTTWRTSINVEKSTAMLFTWKRKFYRPAPPRLFGEQIRWADSVKYLGLTLDIQTDLETTLQRETQQGSLWAHLSISGMRLCIATWICLPSRTTSGDWRSPSTPDFPVPPILLSRGLGATSSILVGAIDVPKHCSDKRYVTTVSFAKRDNPSLFANHTVWPICRYVLELALTLPFREHQSMPFDYDYENSPSYWLVWWPLTITFSRTNGKFPFLSLDKVRQQRRIRFSGDPPWRTTDTKEQIKCRTLKSDLVWTPSLFTVPTSHRDSCCRDSFLLPTAIHVAGTLSYLPPRLMLPGLLPTSHRDSRCRDSFLPPTATHVAKTLSYLPPRLTLPGLYPTSHCDSRCRDSILPPTATHVAGTPSYRPP</sequence>